<organism evidence="7">
    <name type="scientific">marine metagenome</name>
    <dbReference type="NCBI Taxonomy" id="408172"/>
    <lineage>
        <taxon>unclassified sequences</taxon>
        <taxon>metagenomes</taxon>
        <taxon>ecological metagenomes</taxon>
    </lineage>
</organism>
<dbReference type="PANTHER" id="PTHR46383">
    <property type="entry name" value="ASPARTATE AMINOTRANSFERASE"/>
    <property type="match status" value="1"/>
</dbReference>
<dbReference type="Gene3D" id="3.90.1150.10">
    <property type="entry name" value="Aspartate Aminotransferase, domain 1"/>
    <property type="match status" value="1"/>
</dbReference>
<dbReference type="InterPro" id="IPR015421">
    <property type="entry name" value="PyrdxlP-dep_Trfase_major"/>
</dbReference>
<keyword evidence="4" id="KW-0808">Transferase</keyword>
<reference evidence="7" key="1">
    <citation type="submission" date="2018-05" db="EMBL/GenBank/DDBJ databases">
        <authorList>
            <person name="Lanie J.A."/>
            <person name="Ng W.-L."/>
            <person name="Kazmierczak K.M."/>
            <person name="Andrzejewski T.M."/>
            <person name="Davidsen T.M."/>
            <person name="Wayne K.J."/>
            <person name="Tettelin H."/>
            <person name="Glass J.I."/>
            <person name="Rusch D."/>
            <person name="Podicherti R."/>
            <person name="Tsui H.-C.T."/>
            <person name="Winkler M.E."/>
        </authorList>
    </citation>
    <scope>NUCLEOTIDE SEQUENCE</scope>
</reference>
<dbReference type="PANTHER" id="PTHR46383:SF2">
    <property type="entry name" value="AMINOTRANSFERASE"/>
    <property type="match status" value="1"/>
</dbReference>
<dbReference type="InterPro" id="IPR050596">
    <property type="entry name" value="AspAT/PAT-like"/>
</dbReference>
<dbReference type="InterPro" id="IPR004839">
    <property type="entry name" value="Aminotransferase_I/II_large"/>
</dbReference>
<feature type="non-terminal residue" evidence="7">
    <location>
        <position position="1"/>
    </location>
</feature>
<comment type="cofactor">
    <cofactor evidence="1">
        <name>pyridoxal 5'-phosphate</name>
        <dbReference type="ChEBI" id="CHEBI:597326"/>
    </cofactor>
</comment>
<evidence type="ECO:0000313" key="7">
    <source>
        <dbReference type="EMBL" id="SVA94651.1"/>
    </source>
</evidence>
<dbReference type="InterPro" id="IPR004838">
    <property type="entry name" value="NHTrfase_class1_PyrdxlP-BS"/>
</dbReference>
<dbReference type="GO" id="GO:0008483">
    <property type="term" value="F:transaminase activity"/>
    <property type="evidence" value="ECO:0007669"/>
    <property type="project" value="UniProtKB-KW"/>
</dbReference>
<evidence type="ECO:0000256" key="2">
    <source>
        <dbReference type="ARBA" id="ARBA00007441"/>
    </source>
</evidence>
<evidence type="ECO:0000259" key="6">
    <source>
        <dbReference type="Pfam" id="PF00155"/>
    </source>
</evidence>
<keyword evidence="3" id="KW-0032">Aminotransferase</keyword>
<dbReference type="AlphaFoldDB" id="A0A382A094"/>
<proteinExistence type="inferred from homology"/>
<keyword evidence="5" id="KW-0663">Pyridoxal phosphate</keyword>
<name>A0A382A094_9ZZZZ</name>
<dbReference type="EMBL" id="UINC01023289">
    <property type="protein sequence ID" value="SVA94651.1"/>
    <property type="molecule type" value="Genomic_DNA"/>
</dbReference>
<dbReference type="PROSITE" id="PS00105">
    <property type="entry name" value="AA_TRANSFER_CLASS_1"/>
    <property type="match status" value="1"/>
</dbReference>
<dbReference type="GO" id="GO:0006520">
    <property type="term" value="P:amino acid metabolic process"/>
    <property type="evidence" value="ECO:0007669"/>
    <property type="project" value="InterPro"/>
</dbReference>
<feature type="domain" description="Aminotransferase class I/classII large" evidence="6">
    <location>
        <begin position="23"/>
        <end position="272"/>
    </location>
</feature>
<sequence length="273" mass="29473">VSSGEKATSLRYNLMELAAEKNDVISLGRGDPDLDTPAEIIEGTWRRMKTTPSSIPVRGLLELRRSVANHYQITKGLDFDPEQEIIITNGGQEGLFLTMLALVDPGDSVATPDPRYSSYDQAIGAAGGSIVEIPTGKDLRFELDADDLRQGIQDAKILVLVNPSNPTGALVRADGVRRIAEAARDLDVVVVSDEIYEEVVYDNERLLSTVACEGMRERTVTLSGFSKAYAMTGFRVGYLIGDPAFIDAVERLKAATSGPCPLLSQNAALTALE</sequence>
<evidence type="ECO:0000256" key="5">
    <source>
        <dbReference type="ARBA" id="ARBA00022898"/>
    </source>
</evidence>
<dbReference type="Pfam" id="PF00155">
    <property type="entry name" value="Aminotran_1_2"/>
    <property type="match status" value="1"/>
</dbReference>
<dbReference type="SUPFAM" id="SSF53383">
    <property type="entry name" value="PLP-dependent transferases"/>
    <property type="match status" value="1"/>
</dbReference>
<comment type="similarity">
    <text evidence="2">Belongs to the class-I pyridoxal-phosphate-dependent aminotransferase family.</text>
</comment>
<dbReference type="InterPro" id="IPR015424">
    <property type="entry name" value="PyrdxlP-dep_Trfase"/>
</dbReference>
<evidence type="ECO:0000256" key="1">
    <source>
        <dbReference type="ARBA" id="ARBA00001933"/>
    </source>
</evidence>
<evidence type="ECO:0000256" key="4">
    <source>
        <dbReference type="ARBA" id="ARBA00022679"/>
    </source>
</evidence>
<gene>
    <name evidence="7" type="ORF">METZ01_LOCUS147505</name>
</gene>
<accession>A0A382A094</accession>
<dbReference type="InterPro" id="IPR015422">
    <property type="entry name" value="PyrdxlP-dep_Trfase_small"/>
</dbReference>
<protein>
    <recommendedName>
        <fullName evidence="6">Aminotransferase class I/classII large domain-containing protein</fullName>
    </recommendedName>
</protein>
<feature type="non-terminal residue" evidence="7">
    <location>
        <position position="273"/>
    </location>
</feature>
<dbReference type="Gene3D" id="3.40.640.10">
    <property type="entry name" value="Type I PLP-dependent aspartate aminotransferase-like (Major domain)"/>
    <property type="match status" value="1"/>
</dbReference>
<evidence type="ECO:0000256" key="3">
    <source>
        <dbReference type="ARBA" id="ARBA00022576"/>
    </source>
</evidence>
<dbReference type="CDD" id="cd00609">
    <property type="entry name" value="AAT_like"/>
    <property type="match status" value="1"/>
</dbReference>
<dbReference type="GO" id="GO:0030170">
    <property type="term" value="F:pyridoxal phosphate binding"/>
    <property type="evidence" value="ECO:0007669"/>
    <property type="project" value="InterPro"/>
</dbReference>